<comment type="caution">
    <text evidence="9">The sequence shown here is derived from an EMBL/GenBank/DDBJ whole genome shotgun (WGS) entry which is preliminary data.</text>
</comment>
<dbReference type="Gene3D" id="3.40.50.2300">
    <property type="match status" value="2"/>
</dbReference>
<dbReference type="SUPFAM" id="SSF53822">
    <property type="entry name" value="Periplasmic binding protein-like I"/>
    <property type="match status" value="1"/>
</dbReference>
<evidence type="ECO:0000256" key="3">
    <source>
        <dbReference type="ARBA" id="ARBA00022984"/>
    </source>
</evidence>
<protein>
    <recommendedName>
        <fullName evidence="11">Penicillin-binding protein activator</fullName>
    </recommendedName>
</protein>
<keyword evidence="6" id="KW-0998">Cell outer membrane</keyword>
<dbReference type="GO" id="GO:0009252">
    <property type="term" value="P:peptidoglycan biosynthetic process"/>
    <property type="evidence" value="ECO:0007669"/>
    <property type="project" value="UniProtKB-KW"/>
</dbReference>
<keyword evidence="1 8" id="KW-0732">Signal</keyword>
<reference evidence="9 10" key="1">
    <citation type="submission" date="2019-03" db="EMBL/GenBank/DDBJ databases">
        <title>Genomic Encyclopedia of Type Strains, Phase IV (KMG-IV): sequencing the most valuable type-strain genomes for metagenomic binning, comparative biology and taxonomic classification.</title>
        <authorList>
            <person name="Goeker M."/>
        </authorList>
    </citation>
    <scope>NUCLEOTIDE SEQUENCE [LARGE SCALE GENOMIC DNA]</scope>
    <source>
        <strain evidence="9 10">DSM 21667</strain>
    </source>
</reference>
<evidence type="ECO:0000256" key="5">
    <source>
        <dbReference type="ARBA" id="ARBA00023139"/>
    </source>
</evidence>
<proteinExistence type="predicted"/>
<dbReference type="AlphaFoldDB" id="A0A4R6ZAG2"/>
<keyword evidence="4" id="KW-0472">Membrane</keyword>
<evidence type="ECO:0000256" key="8">
    <source>
        <dbReference type="SAM" id="SignalP"/>
    </source>
</evidence>
<feature type="signal peptide" evidence="8">
    <location>
        <begin position="1"/>
        <end position="21"/>
    </location>
</feature>
<keyword evidence="10" id="KW-1185">Reference proteome</keyword>
<sequence>MRVNLRPILLCLLLASLGGCATMEVAPSARTAQTASADELFERGEFRAAATAYVELAKADSSARGHYRLRAAEALREEGDLTAAAEILDSVRRKRLVGEDAYRYDLLSAELALVAQKPEEALALLALPDSALPPTLVLRRLELTARAQQASGDRFAAARTRAVLDRSLEGPDRENNRREIVETLAALDAATLKQRGAELPPTDLLRPWVERTLRRQGQVLPLALQRPSRPVGTLQPDSNERWTREGYHAARRVALLLPSSGALKNAAAAIRDGFFAAWFNDAATGAERGEVKIYDSGQSAEDSLKAYQQAVADGAERVIGPLTREAVGLLFEQGRLPVPVLALNQSDNGATPPPGSVAFGLLPDAEGAQAAERMASLGIKEAAVIAATDDWAERAALAFRAQFESLGGAVIGEARIKEGEVNYSGVIRQAVGAFATASNAAVFISMRPQQARLLMPQLKLAGVSVPVLASSHVYSGSLNAGLDRDLEGLEFCDAPWLFDASAGLPPRDQIVRAIDSARGAGARLFALGLDAYALMPYMDWLGTHPDSYLPGATGQLASDSFGRVHRLLSWIRFENGVARPVSGLTLGESRMP</sequence>
<dbReference type="GO" id="GO:0030234">
    <property type="term" value="F:enzyme regulator activity"/>
    <property type="evidence" value="ECO:0007669"/>
    <property type="project" value="TreeGrafter"/>
</dbReference>
<gene>
    <name evidence="9" type="ORF">DFR29_101368</name>
</gene>
<keyword evidence="7" id="KW-0449">Lipoprotein</keyword>
<dbReference type="CDD" id="cd06339">
    <property type="entry name" value="PBP1_YraM_LppC_lipoprotein-like"/>
    <property type="match status" value="1"/>
</dbReference>
<accession>A0A4R6ZAG2</accession>
<keyword evidence="2" id="KW-0133">Cell shape</keyword>
<dbReference type="EMBL" id="SNZH01000001">
    <property type="protein sequence ID" value="TDR48744.1"/>
    <property type="molecule type" value="Genomic_DNA"/>
</dbReference>
<name>A0A4R6ZAG2_9GAMM</name>
<dbReference type="GO" id="GO:0031241">
    <property type="term" value="C:periplasmic side of cell outer membrane"/>
    <property type="evidence" value="ECO:0007669"/>
    <property type="project" value="TreeGrafter"/>
</dbReference>
<evidence type="ECO:0000256" key="6">
    <source>
        <dbReference type="ARBA" id="ARBA00023237"/>
    </source>
</evidence>
<dbReference type="InterPro" id="IPR028082">
    <property type="entry name" value="Peripla_BP_I"/>
</dbReference>
<dbReference type="Gene3D" id="1.25.40.10">
    <property type="entry name" value="Tetratricopeptide repeat domain"/>
    <property type="match status" value="1"/>
</dbReference>
<dbReference type="PANTHER" id="PTHR38038">
    <property type="entry name" value="PENICILLIN-BINDING PROTEIN ACTIVATOR LPOA"/>
    <property type="match status" value="1"/>
</dbReference>
<evidence type="ECO:0008006" key="11">
    <source>
        <dbReference type="Google" id="ProtNLM"/>
    </source>
</evidence>
<dbReference type="PROSITE" id="PS51257">
    <property type="entry name" value="PROKAR_LIPOPROTEIN"/>
    <property type="match status" value="1"/>
</dbReference>
<dbReference type="OrthoDB" id="6708821at2"/>
<evidence type="ECO:0000256" key="4">
    <source>
        <dbReference type="ARBA" id="ARBA00023136"/>
    </source>
</evidence>
<organism evidence="9 10">
    <name type="scientific">Tahibacter aquaticus</name>
    <dbReference type="NCBI Taxonomy" id="520092"/>
    <lineage>
        <taxon>Bacteria</taxon>
        <taxon>Pseudomonadati</taxon>
        <taxon>Pseudomonadota</taxon>
        <taxon>Gammaproteobacteria</taxon>
        <taxon>Lysobacterales</taxon>
        <taxon>Rhodanobacteraceae</taxon>
        <taxon>Tahibacter</taxon>
    </lineage>
</organism>
<keyword evidence="3" id="KW-0573">Peptidoglycan synthesis</keyword>
<dbReference type="GO" id="GO:0008360">
    <property type="term" value="P:regulation of cell shape"/>
    <property type="evidence" value="ECO:0007669"/>
    <property type="project" value="UniProtKB-KW"/>
</dbReference>
<evidence type="ECO:0000313" key="9">
    <source>
        <dbReference type="EMBL" id="TDR48744.1"/>
    </source>
</evidence>
<keyword evidence="5" id="KW-0564">Palmitate</keyword>
<dbReference type="InterPro" id="IPR011990">
    <property type="entry name" value="TPR-like_helical_dom_sf"/>
</dbReference>
<evidence type="ECO:0000256" key="1">
    <source>
        <dbReference type="ARBA" id="ARBA00022729"/>
    </source>
</evidence>
<dbReference type="PANTHER" id="PTHR38038:SF1">
    <property type="entry name" value="PENICILLIN-BINDING PROTEIN ACTIVATOR LPOA"/>
    <property type="match status" value="1"/>
</dbReference>
<dbReference type="Proteomes" id="UP000295293">
    <property type="component" value="Unassembled WGS sequence"/>
</dbReference>
<dbReference type="InterPro" id="IPR007443">
    <property type="entry name" value="LpoA"/>
</dbReference>
<evidence type="ECO:0000256" key="2">
    <source>
        <dbReference type="ARBA" id="ARBA00022960"/>
    </source>
</evidence>
<dbReference type="Pfam" id="PF04348">
    <property type="entry name" value="LppC"/>
    <property type="match status" value="1"/>
</dbReference>
<evidence type="ECO:0000313" key="10">
    <source>
        <dbReference type="Proteomes" id="UP000295293"/>
    </source>
</evidence>
<feature type="chain" id="PRO_5020691128" description="Penicillin-binding protein activator" evidence="8">
    <location>
        <begin position="22"/>
        <end position="592"/>
    </location>
</feature>
<evidence type="ECO:0000256" key="7">
    <source>
        <dbReference type="ARBA" id="ARBA00023288"/>
    </source>
</evidence>